<dbReference type="EMBL" id="CP042467">
    <property type="protein sequence ID" value="QED27335.1"/>
    <property type="molecule type" value="Genomic_DNA"/>
</dbReference>
<dbReference type="GO" id="GO:0005886">
    <property type="term" value="C:plasma membrane"/>
    <property type="evidence" value="ECO:0007669"/>
    <property type="project" value="UniProtKB-SubCell"/>
</dbReference>
<dbReference type="KEGG" id="bbae:FRD01_08795"/>
<keyword evidence="3" id="KW-1185">Reference proteome</keyword>
<name>A0A5B8XPC5_9DELT</name>
<feature type="transmembrane region" description="Helical" evidence="1">
    <location>
        <begin position="20"/>
        <end position="43"/>
    </location>
</feature>
<feature type="transmembrane region" description="Helical" evidence="1">
    <location>
        <begin position="83"/>
        <end position="104"/>
    </location>
</feature>
<evidence type="ECO:0000256" key="1">
    <source>
        <dbReference type="SAM" id="Phobius"/>
    </source>
</evidence>
<feature type="transmembrane region" description="Helical" evidence="1">
    <location>
        <begin position="232"/>
        <end position="251"/>
    </location>
</feature>
<keyword evidence="1" id="KW-0812">Transmembrane</keyword>
<organism evidence="2 3">
    <name type="scientific">Microvenator marinus</name>
    <dbReference type="NCBI Taxonomy" id="2600177"/>
    <lineage>
        <taxon>Bacteria</taxon>
        <taxon>Deltaproteobacteria</taxon>
        <taxon>Bradymonadales</taxon>
        <taxon>Microvenatoraceae</taxon>
        <taxon>Microvenator</taxon>
    </lineage>
</organism>
<dbReference type="Proteomes" id="UP000321595">
    <property type="component" value="Chromosome"/>
</dbReference>
<keyword evidence="1" id="KW-1133">Transmembrane helix</keyword>
<feature type="transmembrane region" description="Helical" evidence="1">
    <location>
        <begin position="206"/>
        <end position="226"/>
    </location>
</feature>
<reference evidence="2 3" key="1">
    <citation type="submission" date="2019-08" db="EMBL/GenBank/DDBJ databases">
        <authorList>
            <person name="Liang Q."/>
        </authorList>
    </citation>
    <scope>NUCLEOTIDE SEQUENCE [LARGE SCALE GENOMIC DNA]</scope>
    <source>
        <strain evidence="2 3">V1718</strain>
    </source>
</reference>
<dbReference type="RefSeq" id="WP_146959020.1">
    <property type="nucleotide sequence ID" value="NZ_CP042467.1"/>
</dbReference>
<evidence type="ECO:0000313" key="3">
    <source>
        <dbReference type="Proteomes" id="UP000321595"/>
    </source>
</evidence>
<evidence type="ECO:0000313" key="2">
    <source>
        <dbReference type="EMBL" id="QED27335.1"/>
    </source>
</evidence>
<dbReference type="OrthoDB" id="9776218at2"/>
<feature type="transmembrane region" description="Helical" evidence="1">
    <location>
        <begin position="125"/>
        <end position="149"/>
    </location>
</feature>
<feature type="transmembrane region" description="Helical" evidence="1">
    <location>
        <begin position="169"/>
        <end position="194"/>
    </location>
</feature>
<dbReference type="AlphaFoldDB" id="A0A5B8XPC5"/>
<protein>
    <submittedName>
        <fullName evidence="2">ABC transporter permease subunit</fullName>
    </submittedName>
</protein>
<accession>A0A5B8XPC5</accession>
<proteinExistence type="predicted"/>
<gene>
    <name evidence="2" type="ORF">FRD01_08795</name>
</gene>
<keyword evidence="1" id="KW-0472">Membrane</keyword>
<sequence length="259" mass="27723">MNRVLLVARTEVMEQLRQPYMIVILALNYVLWGSLFVFGLMALSSVQDNPQALVLLEQQATGLGLCSGETALIAMTRLMTSTFGAVFFTTIPLFVAIMSGYSVLHDRAVGALPFLMLAPLSRYQLVFGKVLGALAIPFLLHLVFVGAISATALQFEVMDPQAYRFGGSAAWWVAYLLGAPSAAFLIGSLGVVISGLSSDVRTSMQYTSFFIGILSLGFGFALFDGIRFGVGAQLAFVAACLGMALLVLLAGSRIISRDI</sequence>
<dbReference type="Pfam" id="PF12679">
    <property type="entry name" value="ABC2_membrane_2"/>
    <property type="match status" value="1"/>
</dbReference>
<dbReference type="GO" id="GO:0140359">
    <property type="term" value="F:ABC-type transporter activity"/>
    <property type="evidence" value="ECO:0007669"/>
    <property type="project" value="InterPro"/>
</dbReference>